<proteinExistence type="predicted"/>
<protein>
    <submittedName>
        <fullName evidence="2">Uncharacterized protein</fullName>
    </submittedName>
</protein>
<dbReference type="Proteomes" id="UP000887540">
    <property type="component" value="Unplaced"/>
</dbReference>
<sequence length="87" mass="10258">MSRQPQITDFRWLSHQFGSSSDRLHDESHLNCTGQAEVDLESSILEFQVSIRNRHWFGPLDNLDFMAKRKLLYQLENLASINHLDSW</sequence>
<dbReference type="WBParaSite" id="ACRNAN_scaffold23752.g21976.t1">
    <property type="protein sequence ID" value="ACRNAN_scaffold23752.g21976.t1"/>
    <property type="gene ID" value="ACRNAN_scaffold23752.g21976"/>
</dbReference>
<dbReference type="AlphaFoldDB" id="A0A914DFD7"/>
<reference evidence="2" key="1">
    <citation type="submission" date="2022-11" db="UniProtKB">
        <authorList>
            <consortium name="WormBaseParasite"/>
        </authorList>
    </citation>
    <scope>IDENTIFICATION</scope>
</reference>
<evidence type="ECO:0000313" key="2">
    <source>
        <dbReference type="WBParaSite" id="ACRNAN_scaffold23752.g21976.t1"/>
    </source>
</evidence>
<keyword evidence="1" id="KW-1185">Reference proteome</keyword>
<accession>A0A914DFD7</accession>
<evidence type="ECO:0000313" key="1">
    <source>
        <dbReference type="Proteomes" id="UP000887540"/>
    </source>
</evidence>
<organism evidence="1 2">
    <name type="scientific">Acrobeloides nanus</name>
    <dbReference type="NCBI Taxonomy" id="290746"/>
    <lineage>
        <taxon>Eukaryota</taxon>
        <taxon>Metazoa</taxon>
        <taxon>Ecdysozoa</taxon>
        <taxon>Nematoda</taxon>
        <taxon>Chromadorea</taxon>
        <taxon>Rhabditida</taxon>
        <taxon>Tylenchina</taxon>
        <taxon>Cephalobomorpha</taxon>
        <taxon>Cephaloboidea</taxon>
        <taxon>Cephalobidae</taxon>
        <taxon>Acrobeloides</taxon>
    </lineage>
</organism>
<name>A0A914DFD7_9BILA</name>